<comment type="caution">
    <text evidence="6">The sequence shown here is derived from an EMBL/GenBank/DDBJ whole genome shotgun (WGS) entry which is preliminary data.</text>
</comment>
<dbReference type="Pfam" id="PF11288">
    <property type="entry name" value="DUF3089"/>
    <property type="match status" value="1"/>
</dbReference>
<evidence type="ECO:0000256" key="2">
    <source>
        <dbReference type="ARBA" id="ARBA00022670"/>
    </source>
</evidence>
<dbReference type="EMBL" id="CAMXCT030000774">
    <property type="protein sequence ID" value="CAL4770398.1"/>
    <property type="molecule type" value="Genomic_DNA"/>
</dbReference>
<feature type="region of interest" description="Disordered" evidence="5">
    <location>
        <begin position="67"/>
        <end position="90"/>
    </location>
</feature>
<dbReference type="SUPFAM" id="SSF52317">
    <property type="entry name" value="Class I glutamine amidotransferase-like"/>
    <property type="match status" value="1"/>
</dbReference>
<dbReference type="InterPro" id="IPR021440">
    <property type="entry name" value="DUF3089"/>
</dbReference>
<dbReference type="Gene3D" id="3.40.50.880">
    <property type="match status" value="1"/>
</dbReference>
<dbReference type="AlphaFoldDB" id="A0A9P1C114"/>
<dbReference type="GO" id="GO:0006508">
    <property type="term" value="P:proteolysis"/>
    <property type="evidence" value="ECO:0007669"/>
    <property type="project" value="UniProtKB-KW"/>
</dbReference>
<evidence type="ECO:0000313" key="8">
    <source>
        <dbReference type="Proteomes" id="UP001152797"/>
    </source>
</evidence>
<dbReference type="EMBL" id="CAMXCT010000774">
    <property type="protein sequence ID" value="CAI3983086.1"/>
    <property type="molecule type" value="Genomic_DNA"/>
</dbReference>
<evidence type="ECO:0000313" key="7">
    <source>
        <dbReference type="EMBL" id="CAL1136461.1"/>
    </source>
</evidence>
<evidence type="ECO:0000256" key="5">
    <source>
        <dbReference type="SAM" id="MobiDB-lite"/>
    </source>
</evidence>
<dbReference type="EMBL" id="CAMXCT020000774">
    <property type="protein sequence ID" value="CAL1136461.1"/>
    <property type="molecule type" value="Genomic_DNA"/>
</dbReference>
<feature type="compositionally biased region" description="Basic and acidic residues" evidence="5">
    <location>
        <begin position="71"/>
        <end position="84"/>
    </location>
</feature>
<accession>A0A9P1C114</accession>
<comment type="similarity">
    <text evidence="1">Belongs to the peptidase S51 family.</text>
</comment>
<evidence type="ECO:0000313" key="6">
    <source>
        <dbReference type="EMBL" id="CAI3983086.1"/>
    </source>
</evidence>
<dbReference type="PANTHER" id="PTHR20842:SF0">
    <property type="entry name" value="ALPHA-ASPARTYL DIPEPTIDASE"/>
    <property type="match status" value="1"/>
</dbReference>
<dbReference type="Proteomes" id="UP001152797">
    <property type="component" value="Unassembled WGS sequence"/>
</dbReference>
<dbReference type="SUPFAM" id="SSF53474">
    <property type="entry name" value="alpha/beta-Hydrolases"/>
    <property type="match status" value="1"/>
</dbReference>
<sequence length="541" mass="60174">MAESGLLDDVDVEAPLLWDLDDNVGADAAAGRKCKLRVDLIPLLRILRPRLLSSTLMQMPSILAAIPKHSQARETQERPPDYSKLESWSAHPQRLPGRAVEDVNHLKLPDETIVPPKLRPCDCFFVHDSTLIPAISSPFGTPPRWNAPLREPAELVSKINEQTDLRVAAGAAPFNRLCRIYAPRYRQVNVMCIALMMPPSPFARWKQLEQALEVAYQDVRRAFVRFIEETRGRPFFIAGHSQGTMHLTRLLQEEIDPFPSRARRFLHGYLAGQTVPLSIFQAMKHLRPSACATDLCSISSWRTAPPGVLVVVVCGLIFHAGRGWKKLRREILATNPISWRSGVSPSSKVILQVGLPPPSRPFRNDARLSLRQRQHGSHGDAELLRAGGGETWRHGAPAPVVGMTGKPPEKLLLAYLGTPMYDLEKFRKRLTDPFIAMGVKIHPVNLVETQHFSEEDRQQMLKSDIILVSGGNTLYAMDLWRALGVVNVLVEMKEKAVFCGGSAGANCWFDGGHSDSMDPMTFRRSCWDVKNGGAMPQGAPG</sequence>
<keyword evidence="2" id="KW-0645">Protease</keyword>
<keyword evidence="3" id="KW-0378">Hydrolase</keyword>
<protein>
    <recommendedName>
        <fullName evidence="9">DUF3089 domain-containing protein</fullName>
    </recommendedName>
</protein>
<evidence type="ECO:0000256" key="1">
    <source>
        <dbReference type="ARBA" id="ARBA00006534"/>
    </source>
</evidence>
<dbReference type="GO" id="GO:0008236">
    <property type="term" value="F:serine-type peptidase activity"/>
    <property type="evidence" value="ECO:0007669"/>
    <property type="project" value="UniProtKB-KW"/>
</dbReference>
<dbReference type="InterPro" id="IPR029062">
    <property type="entry name" value="Class_I_gatase-like"/>
</dbReference>
<evidence type="ECO:0000256" key="3">
    <source>
        <dbReference type="ARBA" id="ARBA00022801"/>
    </source>
</evidence>
<keyword evidence="4" id="KW-0720">Serine protease</keyword>
<reference evidence="6" key="1">
    <citation type="submission" date="2022-10" db="EMBL/GenBank/DDBJ databases">
        <authorList>
            <person name="Chen Y."/>
            <person name="Dougan E. K."/>
            <person name="Chan C."/>
            <person name="Rhodes N."/>
            <person name="Thang M."/>
        </authorList>
    </citation>
    <scope>NUCLEOTIDE SEQUENCE</scope>
</reference>
<gene>
    <name evidence="6" type="ORF">C1SCF055_LOCUS10732</name>
</gene>
<dbReference type="Pfam" id="PF03575">
    <property type="entry name" value="Peptidase_S51"/>
    <property type="match status" value="1"/>
</dbReference>
<name>A0A9P1C114_9DINO</name>
<dbReference type="OrthoDB" id="409477at2759"/>
<dbReference type="InterPro" id="IPR005320">
    <property type="entry name" value="Peptidase_S51"/>
</dbReference>
<keyword evidence="8" id="KW-1185">Reference proteome</keyword>
<evidence type="ECO:0000256" key="4">
    <source>
        <dbReference type="ARBA" id="ARBA00022825"/>
    </source>
</evidence>
<evidence type="ECO:0008006" key="9">
    <source>
        <dbReference type="Google" id="ProtNLM"/>
    </source>
</evidence>
<dbReference type="PANTHER" id="PTHR20842">
    <property type="entry name" value="PROTEASE S51 ALPHA-ASPARTYL DIPEPTIDASE"/>
    <property type="match status" value="1"/>
</dbReference>
<proteinExistence type="inferred from homology"/>
<dbReference type="InterPro" id="IPR029058">
    <property type="entry name" value="AB_hydrolase_fold"/>
</dbReference>
<reference evidence="7" key="2">
    <citation type="submission" date="2024-04" db="EMBL/GenBank/DDBJ databases">
        <authorList>
            <person name="Chen Y."/>
            <person name="Shah S."/>
            <person name="Dougan E. K."/>
            <person name="Thang M."/>
            <person name="Chan C."/>
        </authorList>
    </citation>
    <scope>NUCLEOTIDE SEQUENCE [LARGE SCALE GENOMIC DNA]</scope>
</reference>
<organism evidence="6">
    <name type="scientific">Cladocopium goreaui</name>
    <dbReference type="NCBI Taxonomy" id="2562237"/>
    <lineage>
        <taxon>Eukaryota</taxon>
        <taxon>Sar</taxon>
        <taxon>Alveolata</taxon>
        <taxon>Dinophyceae</taxon>
        <taxon>Suessiales</taxon>
        <taxon>Symbiodiniaceae</taxon>
        <taxon>Cladocopium</taxon>
    </lineage>
</organism>